<feature type="non-terminal residue" evidence="1">
    <location>
        <position position="1"/>
    </location>
</feature>
<dbReference type="Proteomes" id="UP001365781">
    <property type="component" value="Unassembled WGS sequence"/>
</dbReference>
<comment type="caution">
    <text evidence="1">The sequence shown here is derived from an EMBL/GenBank/DDBJ whole genome shotgun (WGS) entry which is preliminary data.</text>
</comment>
<proteinExistence type="predicted"/>
<evidence type="ECO:0000313" key="2">
    <source>
        <dbReference type="Proteomes" id="UP001365781"/>
    </source>
</evidence>
<reference evidence="1 2" key="1">
    <citation type="submission" date="2024-03" db="EMBL/GenBank/DDBJ databases">
        <title>First Report of Pectobacterium brasiliscabiei causing potato scab in china.</title>
        <authorList>
            <person name="Handique U."/>
        </authorList>
    </citation>
    <scope>NUCLEOTIDE SEQUENCE [LARGE SCALE GENOMIC DNA]</scope>
    <source>
        <strain evidence="1 2">ZRIMU1503</strain>
    </source>
</reference>
<feature type="non-terminal residue" evidence="1">
    <location>
        <position position="80"/>
    </location>
</feature>
<name>A0ABU8GWJ1_9ACTN</name>
<sequence length="80" mass="8882">PLAEGPVFLGQLTIAARILGWRGEIHVETSMSNADPVPLLSPRRRQLASFEHAYAVALQIRRQSGVRQFILCTGDPLQPY</sequence>
<protein>
    <submittedName>
        <fullName evidence="1">Uncharacterized protein</fullName>
    </submittedName>
</protein>
<evidence type="ECO:0000313" key="1">
    <source>
        <dbReference type="EMBL" id="MEI5617548.1"/>
    </source>
</evidence>
<keyword evidence="2" id="KW-1185">Reference proteome</keyword>
<organism evidence="1 2">
    <name type="scientific">Streptomyces brasiliscabiei</name>
    <dbReference type="NCBI Taxonomy" id="2736302"/>
    <lineage>
        <taxon>Bacteria</taxon>
        <taxon>Bacillati</taxon>
        <taxon>Actinomycetota</taxon>
        <taxon>Actinomycetes</taxon>
        <taxon>Kitasatosporales</taxon>
        <taxon>Streptomycetaceae</taxon>
        <taxon>Streptomyces</taxon>
    </lineage>
</organism>
<accession>A0ABU8GWJ1</accession>
<gene>
    <name evidence="1" type="ORF">WB403_51540</name>
</gene>
<dbReference type="EMBL" id="JBBAYM010000772">
    <property type="protein sequence ID" value="MEI5617548.1"/>
    <property type="molecule type" value="Genomic_DNA"/>
</dbReference>